<protein>
    <submittedName>
        <fullName evidence="1">Uncharacterized protein</fullName>
    </submittedName>
</protein>
<evidence type="ECO:0000313" key="2">
    <source>
        <dbReference type="Proteomes" id="UP000245880"/>
    </source>
</evidence>
<dbReference type="Proteomes" id="UP000245880">
    <property type="component" value="Unassembled WGS sequence"/>
</dbReference>
<reference evidence="1 2" key="1">
    <citation type="submission" date="2018-03" db="EMBL/GenBank/DDBJ databases">
        <title>Genomic Encyclopedia of Archaeal and Bacterial Type Strains, Phase II (KMG-II): from individual species to whole genera.</title>
        <authorList>
            <person name="Goeker M."/>
        </authorList>
    </citation>
    <scope>NUCLEOTIDE SEQUENCE [LARGE SCALE GENOMIC DNA]</scope>
    <source>
        <strain evidence="1 2">DSM 100346</strain>
    </source>
</reference>
<accession>A0A316B2Y1</accession>
<comment type="caution">
    <text evidence="1">The sequence shown here is derived from an EMBL/GenBank/DDBJ whole genome shotgun (WGS) entry which is preliminary data.</text>
</comment>
<name>A0A316B2Y1_9BACT</name>
<sequence>MLDEGNIIQSFLLTIRRKIDELSNTSYNKSIAFLMDRRGIFLFNTYEYLIVGYKKINTSVRISVISNSRFLLVILE</sequence>
<evidence type="ECO:0000313" key="1">
    <source>
        <dbReference type="EMBL" id="PWJ56907.1"/>
    </source>
</evidence>
<gene>
    <name evidence="1" type="ORF">CLV98_10916</name>
</gene>
<dbReference type="EMBL" id="QGDT01000009">
    <property type="protein sequence ID" value="PWJ56907.1"/>
    <property type="molecule type" value="Genomic_DNA"/>
</dbReference>
<organism evidence="1 2">
    <name type="scientific">Dyadobacter jejuensis</name>
    <dbReference type="NCBI Taxonomy" id="1082580"/>
    <lineage>
        <taxon>Bacteria</taxon>
        <taxon>Pseudomonadati</taxon>
        <taxon>Bacteroidota</taxon>
        <taxon>Cytophagia</taxon>
        <taxon>Cytophagales</taxon>
        <taxon>Spirosomataceae</taxon>
        <taxon>Dyadobacter</taxon>
    </lineage>
</organism>
<keyword evidence="2" id="KW-1185">Reference proteome</keyword>
<dbReference type="AlphaFoldDB" id="A0A316B2Y1"/>
<proteinExistence type="predicted"/>